<name>A0ABZ2BJE8_9HYPH</name>
<feature type="chain" id="PRO_5047196317" evidence="1">
    <location>
        <begin position="21"/>
        <end position="161"/>
    </location>
</feature>
<dbReference type="EMBL" id="CP133148">
    <property type="protein sequence ID" value="WVT05649.1"/>
    <property type="molecule type" value="Genomic_DNA"/>
</dbReference>
<dbReference type="RefSeq" id="WP_331374724.1">
    <property type="nucleotide sequence ID" value="NZ_CP133148.1"/>
</dbReference>
<dbReference type="Proteomes" id="UP001432360">
    <property type="component" value="Chromosome"/>
</dbReference>
<sequence length="161" mass="17873">MLKFIATTLLAAASAVSAFAAGQTGKPQYFVKAWLQKADKSFEHTTGWCDGSYFCTLEIGDHTVKLREIGHFRYFLSFETAPSERERCCLFADGTAETVVKTGRPHVETLYDSAADVAARGNPVEFGKIIILVEDLKKPEPDWWQATPVSARPLDTLQEAR</sequence>
<evidence type="ECO:0000313" key="2">
    <source>
        <dbReference type="EMBL" id="WVT05649.1"/>
    </source>
</evidence>
<protein>
    <submittedName>
        <fullName evidence="2">Uncharacterized protein</fullName>
    </submittedName>
</protein>
<keyword evidence="3" id="KW-1185">Reference proteome</keyword>
<evidence type="ECO:0000256" key="1">
    <source>
        <dbReference type="SAM" id="SignalP"/>
    </source>
</evidence>
<organism evidence="2 3">
    <name type="scientific">Sinorhizobium chiapasense</name>
    <dbReference type="NCBI Taxonomy" id="501572"/>
    <lineage>
        <taxon>Bacteria</taxon>
        <taxon>Pseudomonadati</taxon>
        <taxon>Pseudomonadota</taxon>
        <taxon>Alphaproteobacteria</taxon>
        <taxon>Hyphomicrobiales</taxon>
        <taxon>Rhizobiaceae</taxon>
        <taxon>Sinorhizobium/Ensifer group</taxon>
        <taxon>Sinorhizobium</taxon>
    </lineage>
</organism>
<accession>A0ABZ2BJE8</accession>
<gene>
    <name evidence="2" type="ORF">RB548_09750</name>
</gene>
<evidence type="ECO:0000313" key="3">
    <source>
        <dbReference type="Proteomes" id="UP001432360"/>
    </source>
</evidence>
<feature type="signal peptide" evidence="1">
    <location>
        <begin position="1"/>
        <end position="20"/>
    </location>
</feature>
<proteinExistence type="predicted"/>
<reference evidence="2" key="1">
    <citation type="submission" date="2023-08" db="EMBL/GenBank/DDBJ databases">
        <title>Complete genome sequence of Sinorhizobium chiapanecum ITTG S70 isolated from Acaciella angustissima nodules in Chiapas-Mexico.</title>
        <authorList>
            <person name="Rincon-Rosales R."/>
            <person name="Rogel M.A."/>
            <person name="Rincon-Medina C.I."/>
            <person name="Guerrero G."/>
            <person name="Manzano-Gomez L.A."/>
            <person name="Lopez-Lopez A."/>
            <person name="Rincon Molina F.A."/>
            <person name="Martinez-Romero E."/>
        </authorList>
    </citation>
    <scope>NUCLEOTIDE SEQUENCE</scope>
    <source>
        <strain evidence="2">ITTG S70</strain>
    </source>
</reference>
<keyword evidence="1" id="KW-0732">Signal</keyword>